<feature type="transmembrane region" description="Helical" evidence="5">
    <location>
        <begin position="270"/>
        <end position="289"/>
    </location>
</feature>
<dbReference type="PANTHER" id="PTHR11814">
    <property type="entry name" value="SULFATE TRANSPORTER"/>
    <property type="match status" value="1"/>
</dbReference>
<feature type="transmembrane region" description="Helical" evidence="5">
    <location>
        <begin position="343"/>
        <end position="364"/>
    </location>
</feature>
<protein>
    <submittedName>
        <fullName evidence="7">STAS domain-containing protein</fullName>
    </submittedName>
</protein>
<comment type="subcellular location">
    <subcellularLocation>
        <location evidence="1">Membrane</location>
        <topology evidence="1">Multi-pass membrane protein</topology>
    </subcellularLocation>
</comment>
<dbReference type="Proteomes" id="UP000235162">
    <property type="component" value="Unassembled WGS sequence"/>
</dbReference>
<feature type="transmembrane region" description="Helical" evidence="5">
    <location>
        <begin position="399"/>
        <end position="428"/>
    </location>
</feature>
<keyword evidence="3 5" id="KW-1133">Transmembrane helix</keyword>
<evidence type="ECO:0000256" key="1">
    <source>
        <dbReference type="ARBA" id="ARBA00004141"/>
    </source>
</evidence>
<evidence type="ECO:0000256" key="5">
    <source>
        <dbReference type="SAM" id="Phobius"/>
    </source>
</evidence>
<feature type="transmembrane region" description="Helical" evidence="5">
    <location>
        <begin position="134"/>
        <end position="156"/>
    </location>
</feature>
<feature type="transmembrane region" description="Helical" evidence="5">
    <location>
        <begin position="370"/>
        <end position="387"/>
    </location>
</feature>
<dbReference type="EMBL" id="PKUR01000001">
    <property type="protein sequence ID" value="PLW88190.1"/>
    <property type="molecule type" value="Genomic_DNA"/>
</dbReference>
<dbReference type="CDD" id="cd07042">
    <property type="entry name" value="STAS_SulP_like_sulfate_transporter"/>
    <property type="match status" value="1"/>
</dbReference>
<feature type="transmembrane region" description="Helical" evidence="5">
    <location>
        <begin position="176"/>
        <end position="196"/>
    </location>
</feature>
<reference evidence="7 8" key="1">
    <citation type="submission" date="2018-01" db="EMBL/GenBank/DDBJ databases">
        <title>The draft genome sequence of Halioglobus japonicus S1-36.</title>
        <authorList>
            <person name="Du Z.-J."/>
            <person name="Shi M.-J."/>
        </authorList>
    </citation>
    <scope>NUCLEOTIDE SEQUENCE [LARGE SCALE GENOMIC DNA]</scope>
    <source>
        <strain evidence="7 8">S1-36</strain>
    </source>
</reference>
<feature type="transmembrane region" description="Helical" evidence="5">
    <location>
        <begin position="76"/>
        <end position="95"/>
    </location>
</feature>
<keyword evidence="8" id="KW-1185">Reference proteome</keyword>
<dbReference type="Gene3D" id="3.30.750.24">
    <property type="entry name" value="STAS domain"/>
    <property type="match status" value="1"/>
</dbReference>
<comment type="caution">
    <text evidence="7">The sequence shown here is derived from an EMBL/GenBank/DDBJ whole genome shotgun (WGS) entry which is preliminary data.</text>
</comment>
<dbReference type="AlphaFoldDB" id="A0AAP8MI30"/>
<proteinExistence type="predicted"/>
<evidence type="ECO:0000313" key="8">
    <source>
        <dbReference type="Proteomes" id="UP000235162"/>
    </source>
</evidence>
<dbReference type="GO" id="GO:0016020">
    <property type="term" value="C:membrane"/>
    <property type="evidence" value="ECO:0007669"/>
    <property type="project" value="UniProtKB-SubCell"/>
</dbReference>
<sequence length="577" mass="61208">MTKWSDQFPPRAWLVGYTRADGTADLLAGLIVAIMLIPQSLAYALLAGLPPEMGLYASILPLMVYSLLGTSRTLSVGPVAVISLMTASALSHVTASGEVDYASAAISLAALSGLMLIAMGLLRFGFLANFLSHPVVSGFITASAIIIAVSQVRHLLGIDAQGSNLPALFSGILTNFNTLNGYALATGTGALAFLWWARGHLQPLLLRIGLPLSLAAILARAAPVAAIFATVACSYWLDFEVQGVSLVGAIPAGLPAFSAPPFSLELWRELAVSALLISLIGFVESVSVGRTLAAKRRQRINANQELIALGGANVASSISGGFPVTGGFSRSIVNYDAGARTQLASVIAAAGIALSCLFLTPLLFFLPKATLAAIIIVAVLALIDFSIIPKAWRYSRSDFLAAVVTISVTLLTGVEVGVICGIAASVLLHLHKTSQPHVAVVGAVAGTEHYRNVERHQVITYPNLVSIRIDESLYFANSGYLEEYIYGLVAQRPELQHVVLQCTAVNEIDMSALEMLESVDHRLMELGMTLNLSEVKGPVMDALQAIAFLDQLSGKVYLSHHQAVRALRLDEPEPYIM</sequence>
<evidence type="ECO:0000313" key="7">
    <source>
        <dbReference type="EMBL" id="PLW88190.1"/>
    </source>
</evidence>
<feature type="transmembrane region" description="Helical" evidence="5">
    <location>
        <begin position="101"/>
        <end position="122"/>
    </location>
</feature>
<dbReference type="InterPro" id="IPR002645">
    <property type="entry name" value="STAS_dom"/>
</dbReference>
<dbReference type="InterPro" id="IPR036513">
    <property type="entry name" value="STAS_dom_sf"/>
</dbReference>
<evidence type="ECO:0000256" key="3">
    <source>
        <dbReference type="ARBA" id="ARBA00022989"/>
    </source>
</evidence>
<dbReference type="NCBIfam" id="TIGR00815">
    <property type="entry name" value="sulP"/>
    <property type="match status" value="1"/>
</dbReference>
<dbReference type="Pfam" id="PF00916">
    <property type="entry name" value="Sulfate_transp"/>
    <property type="match status" value="1"/>
</dbReference>
<evidence type="ECO:0000256" key="4">
    <source>
        <dbReference type="ARBA" id="ARBA00023136"/>
    </source>
</evidence>
<dbReference type="Pfam" id="PF01740">
    <property type="entry name" value="STAS"/>
    <property type="match status" value="1"/>
</dbReference>
<dbReference type="GO" id="GO:0055085">
    <property type="term" value="P:transmembrane transport"/>
    <property type="evidence" value="ECO:0007669"/>
    <property type="project" value="InterPro"/>
</dbReference>
<dbReference type="SUPFAM" id="SSF52091">
    <property type="entry name" value="SpoIIaa-like"/>
    <property type="match status" value="1"/>
</dbReference>
<evidence type="ECO:0000256" key="2">
    <source>
        <dbReference type="ARBA" id="ARBA00022692"/>
    </source>
</evidence>
<organism evidence="7 8">
    <name type="scientific">Halioglobus japonicus</name>
    <dbReference type="NCBI Taxonomy" id="930805"/>
    <lineage>
        <taxon>Bacteria</taxon>
        <taxon>Pseudomonadati</taxon>
        <taxon>Pseudomonadota</taxon>
        <taxon>Gammaproteobacteria</taxon>
        <taxon>Cellvibrionales</taxon>
        <taxon>Halieaceae</taxon>
        <taxon>Halioglobus</taxon>
    </lineage>
</organism>
<dbReference type="InterPro" id="IPR011547">
    <property type="entry name" value="SLC26A/SulP_dom"/>
</dbReference>
<feature type="transmembrane region" description="Helical" evidence="5">
    <location>
        <begin position="26"/>
        <end position="47"/>
    </location>
</feature>
<keyword evidence="4 5" id="KW-0472">Membrane</keyword>
<feature type="transmembrane region" description="Helical" evidence="5">
    <location>
        <begin position="208"/>
        <end position="237"/>
    </location>
</feature>
<name>A0AAP8MI30_9GAMM</name>
<keyword evidence="2 5" id="KW-0812">Transmembrane</keyword>
<gene>
    <name evidence="7" type="ORF">C0029_05695</name>
</gene>
<accession>A0AAP8MI30</accession>
<evidence type="ECO:0000259" key="6">
    <source>
        <dbReference type="PROSITE" id="PS50801"/>
    </source>
</evidence>
<dbReference type="PROSITE" id="PS50801">
    <property type="entry name" value="STAS"/>
    <property type="match status" value="1"/>
</dbReference>
<dbReference type="InterPro" id="IPR001902">
    <property type="entry name" value="SLC26A/SulP_fam"/>
</dbReference>
<feature type="domain" description="STAS" evidence="6">
    <location>
        <begin position="454"/>
        <end position="567"/>
    </location>
</feature>